<evidence type="ECO:0000256" key="4">
    <source>
        <dbReference type="ARBA" id="ARBA00023136"/>
    </source>
</evidence>
<evidence type="ECO:0000313" key="9">
    <source>
        <dbReference type="Proteomes" id="UP001446871"/>
    </source>
</evidence>
<evidence type="ECO:0000256" key="5">
    <source>
        <dbReference type="ARBA" id="ARBA00038359"/>
    </source>
</evidence>
<keyword evidence="3 6" id="KW-1133">Transmembrane helix</keyword>
<comment type="similarity">
    <text evidence="5">Belongs to the SAT4 family.</text>
</comment>
<keyword evidence="4 6" id="KW-0472">Membrane</keyword>
<comment type="subcellular location">
    <subcellularLocation>
        <location evidence="1">Membrane</location>
        <topology evidence="1">Multi-pass membrane protein</topology>
    </subcellularLocation>
</comment>
<feature type="transmembrane region" description="Helical" evidence="6">
    <location>
        <begin position="206"/>
        <end position="227"/>
    </location>
</feature>
<evidence type="ECO:0000256" key="2">
    <source>
        <dbReference type="ARBA" id="ARBA00022692"/>
    </source>
</evidence>
<dbReference type="Proteomes" id="UP001446871">
    <property type="component" value="Unassembled WGS sequence"/>
</dbReference>
<dbReference type="InterPro" id="IPR049326">
    <property type="entry name" value="Rhodopsin_dom_fungi"/>
</dbReference>
<reference evidence="8 9" key="1">
    <citation type="submission" date="2023-01" db="EMBL/GenBank/DDBJ databases">
        <title>Analysis of 21 Apiospora genomes using comparative genomics revels a genus with tremendous synthesis potential of carbohydrate active enzymes and secondary metabolites.</title>
        <authorList>
            <person name="Sorensen T."/>
        </authorList>
    </citation>
    <scope>NUCLEOTIDE SEQUENCE [LARGE SCALE GENOMIC DNA]</scope>
    <source>
        <strain evidence="8 9">CBS 83171</strain>
    </source>
</reference>
<sequence>MGASDHPISTSILCVAAKWAAVHGGFGDPRSQPTSAQDVCFRKFLWWSQIIVTFVIGTVRIGVLLFYKQVFAAKPRFNLAANVLVALCGAWILIFVLLVVVKHFPVGDASGSLDPDGMQYHGGNFGAVWISMCASDILLGLMILALPLPALSSLQMARNRKIRAGVSFCRGAFGYIGATVRLVHFIQVEPIYDMIYGDTYSNFSDSITNLIIWSIVEACFSIIAANLP</sequence>
<feature type="transmembrane region" description="Helical" evidence="6">
    <location>
        <begin position="125"/>
        <end position="146"/>
    </location>
</feature>
<protein>
    <recommendedName>
        <fullName evidence="7">Rhodopsin domain-containing protein</fullName>
    </recommendedName>
</protein>
<evidence type="ECO:0000259" key="7">
    <source>
        <dbReference type="Pfam" id="PF20684"/>
    </source>
</evidence>
<feature type="transmembrane region" description="Helical" evidence="6">
    <location>
        <begin position="167"/>
        <end position="186"/>
    </location>
</feature>
<dbReference type="PANTHER" id="PTHR33048:SF47">
    <property type="entry name" value="INTEGRAL MEMBRANE PROTEIN-RELATED"/>
    <property type="match status" value="1"/>
</dbReference>
<evidence type="ECO:0000256" key="3">
    <source>
        <dbReference type="ARBA" id="ARBA00022989"/>
    </source>
</evidence>
<keyword evidence="9" id="KW-1185">Reference proteome</keyword>
<evidence type="ECO:0000256" key="6">
    <source>
        <dbReference type="SAM" id="Phobius"/>
    </source>
</evidence>
<name>A0ABR1W5A4_9PEZI</name>
<feature type="domain" description="Rhodopsin" evidence="7">
    <location>
        <begin position="10"/>
        <end position="228"/>
    </location>
</feature>
<dbReference type="EMBL" id="JAQQWM010000002">
    <property type="protein sequence ID" value="KAK8078671.1"/>
    <property type="molecule type" value="Genomic_DNA"/>
</dbReference>
<proteinExistence type="inferred from homology"/>
<gene>
    <name evidence="8" type="ORF">PG996_004841</name>
</gene>
<evidence type="ECO:0000313" key="8">
    <source>
        <dbReference type="EMBL" id="KAK8078671.1"/>
    </source>
</evidence>
<feature type="transmembrane region" description="Helical" evidence="6">
    <location>
        <begin position="44"/>
        <end position="67"/>
    </location>
</feature>
<dbReference type="InterPro" id="IPR052337">
    <property type="entry name" value="SAT4-like"/>
</dbReference>
<organism evidence="8 9">
    <name type="scientific">Apiospora saccharicola</name>
    <dbReference type="NCBI Taxonomy" id="335842"/>
    <lineage>
        <taxon>Eukaryota</taxon>
        <taxon>Fungi</taxon>
        <taxon>Dikarya</taxon>
        <taxon>Ascomycota</taxon>
        <taxon>Pezizomycotina</taxon>
        <taxon>Sordariomycetes</taxon>
        <taxon>Xylariomycetidae</taxon>
        <taxon>Amphisphaeriales</taxon>
        <taxon>Apiosporaceae</taxon>
        <taxon>Apiospora</taxon>
    </lineage>
</organism>
<dbReference type="PANTHER" id="PTHR33048">
    <property type="entry name" value="PTH11-LIKE INTEGRAL MEMBRANE PROTEIN (AFU_ORTHOLOGUE AFUA_5G11245)"/>
    <property type="match status" value="1"/>
</dbReference>
<evidence type="ECO:0000256" key="1">
    <source>
        <dbReference type="ARBA" id="ARBA00004141"/>
    </source>
</evidence>
<comment type="caution">
    <text evidence="8">The sequence shown here is derived from an EMBL/GenBank/DDBJ whole genome shotgun (WGS) entry which is preliminary data.</text>
</comment>
<dbReference type="Pfam" id="PF20684">
    <property type="entry name" value="Fung_rhodopsin"/>
    <property type="match status" value="1"/>
</dbReference>
<feature type="transmembrane region" description="Helical" evidence="6">
    <location>
        <begin position="79"/>
        <end position="105"/>
    </location>
</feature>
<accession>A0ABR1W5A4</accession>
<keyword evidence="2 6" id="KW-0812">Transmembrane</keyword>